<evidence type="ECO:0000256" key="4">
    <source>
        <dbReference type="ARBA" id="ARBA00023136"/>
    </source>
</evidence>
<organism evidence="6 7">
    <name type="scientific">Mucilaginibacter limnophilus</name>
    <dbReference type="NCBI Taxonomy" id="1932778"/>
    <lineage>
        <taxon>Bacteria</taxon>
        <taxon>Pseudomonadati</taxon>
        <taxon>Bacteroidota</taxon>
        <taxon>Sphingobacteriia</taxon>
        <taxon>Sphingobacteriales</taxon>
        <taxon>Sphingobacteriaceae</taxon>
        <taxon>Mucilaginibacter</taxon>
    </lineage>
</organism>
<accession>A0A3S2UNR3</accession>
<name>A0A3S2UNR3_9SPHI</name>
<gene>
    <name evidence="6" type="ORF">EOD41_11585</name>
</gene>
<evidence type="ECO:0000313" key="6">
    <source>
        <dbReference type="EMBL" id="RVU00636.1"/>
    </source>
</evidence>
<dbReference type="OrthoDB" id="5441927at2"/>
<keyword evidence="3" id="KW-1133">Transmembrane helix</keyword>
<reference evidence="6 7" key="1">
    <citation type="submission" date="2019-01" db="EMBL/GenBank/DDBJ databases">
        <authorList>
            <person name="Chen W.-M."/>
        </authorList>
    </citation>
    <scope>NUCLEOTIDE SEQUENCE [LARGE SCALE GENOMIC DNA]</scope>
    <source>
        <strain evidence="6 7">YBJ-36</strain>
    </source>
</reference>
<protein>
    <submittedName>
        <fullName evidence="6">ABC transporter substrate-binding protein</fullName>
    </submittedName>
</protein>
<dbReference type="AlphaFoldDB" id="A0A3S2UNR3"/>
<comment type="subcellular location">
    <subcellularLocation>
        <location evidence="1">Membrane</location>
    </subcellularLocation>
</comment>
<dbReference type="InterPro" id="IPR051010">
    <property type="entry name" value="BCAA_transport"/>
</dbReference>
<sequence>MVIGVNLQSCKSSKKEDPIPTIPIGGIFSLTENWTTLGENSVYAMQVAQDDINTYLAFKNAPFRIQSAVANTQLNPNEAKKSFDAAVKGGIKFLIGPQSSAELSAVMPLVGSKALLISQSSTAGSLAIEGDGVFRFCPPDHIEGNAIANTIYNNGIKALVTVARNDDGNTGLQTATGTAFTALGGHIDAMTPYGTSVTNFTSIVATLKSKVEAAKTTYGDDKVGVYLASFDEAVALFKAAANEPVLKTVKWFGGDGIVLSAALLADTQAADFAIATSFYAPTFGLPQSLNTKWAPVAARIKRLSNVDPDAFALAVYDIMWTIAYTLEATNGDVSNMETLRTKFVEQAHAHEGITGDITLDDAGDRQSGIFDYWAIKKDGNTYKWYVSGTSSSTN</sequence>
<dbReference type="SUPFAM" id="SSF53822">
    <property type="entry name" value="Periplasmic binding protein-like I"/>
    <property type="match status" value="1"/>
</dbReference>
<comment type="caution">
    <text evidence="6">The sequence shown here is derived from an EMBL/GenBank/DDBJ whole genome shotgun (WGS) entry which is preliminary data.</text>
</comment>
<keyword evidence="4" id="KW-0472">Membrane</keyword>
<dbReference type="Pfam" id="PF01094">
    <property type="entry name" value="ANF_receptor"/>
    <property type="match status" value="1"/>
</dbReference>
<dbReference type="EMBL" id="SACK01000004">
    <property type="protein sequence ID" value="RVU00636.1"/>
    <property type="molecule type" value="Genomic_DNA"/>
</dbReference>
<proteinExistence type="predicted"/>
<dbReference type="Proteomes" id="UP000282759">
    <property type="component" value="Unassembled WGS sequence"/>
</dbReference>
<evidence type="ECO:0000313" key="7">
    <source>
        <dbReference type="Proteomes" id="UP000282759"/>
    </source>
</evidence>
<dbReference type="PANTHER" id="PTHR30483:SF40">
    <property type="entry name" value="HISTIDINE KINASE"/>
    <property type="match status" value="1"/>
</dbReference>
<dbReference type="InterPro" id="IPR001828">
    <property type="entry name" value="ANF_lig-bd_rcpt"/>
</dbReference>
<evidence type="ECO:0000259" key="5">
    <source>
        <dbReference type="Pfam" id="PF01094"/>
    </source>
</evidence>
<dbReference type="PANTHER" id="PTHR30483">
    <property type="entry name" value="LEUCINE-SPECIFIC-BINDING PROTEIN"/>
    <property type="match status" value="1"/>
</dbReference>
<evidence type="ECO:0000256" key="3">
    <source>
        <dbReference type="ARBA" id="ARBA00022989"/>
    </source>
</evidence>
<evidence type="ECO:0000256" key="2">
    <source>
        <dbReference type="ARBA" id="ARBA00022692"/>
    </source>
</evidence>
<dbReference type="Gene3D" id="3.40.50.2300">
    <property type="match status" value="2"/>
</dbReference>
<dbReference type="InterPro" id="IPR028082">
    <property type="entry name" value="Peripla_BP_I"/>
</dbReference>
<keyword evidence="7" id="KW-1185">Reference proteome</keyword>
<dbReference type="GO" id="GO:0016020">
    <property type="term" value="C:membrane"/>
    <property type="evidence" value="ECO:0007669"/>
    <property type="project" value="UniProtKB-SubCell"/>
</dbReference>
<keyword evidence="2" id="KW-0812">Transmembrane</keyword>
<feature type="domain" description="Receptor ligand binding region" evidence="5">
    <location>
        <begin position="44"/>
        <end position="377"/>
    </location>
</feature>
<evidence type="ECO:0000256" key="1">
    <source>
        <dbReference type="ARBA" id="ARBA00004370"/>
    </source>
</evidence>